<dbReference type="STRING" id="1890683.A0A427YDA2"/>
<dbReference type="AlphaFoldDB" id="A0A427YDA2"/>
<protein>
    <submittedName>
        <fullName evidence="2">Uncharacterized protein</fullName>
    </submittedName>
</protein>
<dbReference type="Proteomes" id="UP000279259">
    <property type="component" value="Unassembled WGS sequence"/>
</dbReference>
<feature type="region of interest" description="Disordered" evidence="1">
    <location>
        <begin position="1"/>
        <end position="57"/>
    </location>
</feature>
<proteinExistence type="predicted"/>
<dbReference type="EMBL" id="RSCD01000015">
    <property type="protein sequence ID" value="RSH89149.1"/>
    <property type="molecule type" value="Genomic_DNA"/>
</dbReference>
<feature type="compositionally biased region" description="Basic and acidic residues" evidence="1">
    <location>
        <begin position="16"/>
        <end position="28"/>
    </location>
</feature>
<comment type="caution">
    <text evidence="2">The sequence shown here is derived from an EMBL/GenBank/DDBJ whole genome shotgun (WGS) entry which is preliminary data.</text>
</comment>
<dbReference type="OrthoDB" id="423313at2759"/>
<sequence>MDDRNEESELGSTQGARREGEVEGESPKRQTVFDVGGLRGAHQPVHVDGQRDLSRPRIESYPNPPAFVGYAQQIGGPAHKLPVSDVFDLSRVSMVLDGMPIVEIHELRQHALEQDHLKVVSFDGEFEQMDKLGRPLAPGDLIVAEPAGTETLACWSWSLNHGSTAFLSGFDDVQWLPLPRSLYAEGYWTESGSDLLKLSRFARDANGVPQESFEALDQLNIPRPSLLPDPELFCIDDLFWYSEQPQWWDFHTEWRLGTGAWAIAGKYLRFQPALVGLADRYLRNAIGLQPHQTLPPFFAVHIRRGELTAIHHDQDFPPEWLTTTTAEHYAHGAWEALREIEAVLGIHLEHIIFTTDEPDPNWRAPLLSYGGHFVDHDAMETGDKFGHCG</sequence>
<reference evidence="2 3" key="1">
    <citation type="submission" date="2018-11" db="EMBL/GenBank/DDBJ databases">
        <title>Genome sequence of Saitozyma podzolica DSM 27192.</title>
        <authorList>
            <person name="Aliyu H."/>
            <person name="Gorte O."/>
            <person name="Ochsenreither K."/>
        </authorList>
    </citation>
    <scope>NUCLEOTIDE SEQUENCE [LARGE SCALE GENOMIC DNA]</scope>
    <source>
        <strain evidence="2 3">DSM 27192</strain>
    </source>
</reference>
<evidence type="ECO:0000313" key="2">
    <source>
        <dbReference type="EMBL" id="RSH89149.1"/>
    </source>
</evidence>
<name>A0A427YDA2_9TREE</name>
<evidence type="ECO:0000313" key="3">
    <source>
        <dbReference type="Proteomes" id="UP000279259"/>
    </source>
</evidence>
<keyword evidence="3" id="KW-1185">Reference proteome</keyword>
<organism evidence="2 3">
    <name type="scientific">Saitozyma podzolica</name>
    <dbReference type="NCBI Taxonomy" id="1890683"/>
    <lineage>
        <taxon>Eukaryota</taxon>
        <taxon>Fungi</taxon>
        <taxon>Dikarya</taxon>
        <taxon>Basidiomycota</taxon>
        <taxon>Agaricomycotina</taxon>
        <taxon>Tremellomycetes</taxon>
        <taxon>Tremellales</taxon>
        <taxon>Trimorphomycetaceae</taxon>
        <taxon>Saitozyma</taxon>
    </lineage>
</organism>
<feature type="compositionally biased region" description="Basic and acidic residues" evidence="1">
    <location>
        <begin position="48"/>
        <end position="57"/>
    </location>
</feature>
<evidence type="ECO:0000256" key="1">
    <source>
        <dbReference type="SAM" id="MobiDB-lite"/>
    </source>
</evidence>
<accession>A0A427YDA2</accession>
<gene>
    <name evidence="2" type="ORF">EHS25_002815</name>
</gene>